<keyword evidence="3" id="KW-1185">Reference proteome</keyword>
<dbReference type="Pfam" id="PF10114">
    <property type="entry name" value="PocR"/>
    <property type="match status" value="1"/>
</dbReference>
<dbReference type="InterPro" id="IPR018771">
    <property type="entry name" value="PocR_dom"/>
</dbReference>
<feature type="domain" description="PocR" evidence="1">
    <location>
        <begin position="10"/>
        <end position="145"/>
    </location>
</feature>
<reference evidence="2 3" key="1">
    <citation type="submission" date="2024-09" db="EMBL/GenBank/DDBJ databases">
        <title>Laminarin stimulates single cell rates of sulfate reduction while oxygen inhibits transcriptomic activity in coastal marine sediment.</title>
        <authorList>
            <person name="Lindsay M."/>
            <person name="Orcutt B."/>
            <person name="Emerson D."/>
            <person name="Stepanauskas R."/>
            <person name="D'Angelo T."/>
        </authorList>
    </citation>
    <scope>NUCLEOTIDE SEQUENCE [LARGE SCALE GENOMIC DNA]</scope>
    <source>
        <strain evidence="2">SAG AM-311-K15</strain>
    </source>
</reference>
<evidence type="ECO:0000313" key="2">
    <source>
        <dbReference type="EMBL" id="MFC1853630.1"/>
    </source>
</evidence>
<evidence type="ECO:0000259" key="1">
    <source>
        <dbReference type="Pfam" id="PF10114"/>
    </source>
</evidence>
<protein>
    <submittedName>
        <fullName evidence="2">PocR ligand-binding domain-containing protein</fullName>
    </submittedName>
</protein>
<dbReference type="Proteomes" id="UP001594351">
    <property type="component" value="Unassembled WGS sequence"/>
</dbReference>
<dbReference type="EMBL" id="JBHPBY010000556">
    <property type="protein sequence ID" value="MFC1853630.1"/>
    <property type="molecule type" value="Genomic_DNA"/>
</dbReference>
<name>A0ABV6Z5A3_UNCC1</name>
<proteinExistence type="predicted"/>
<evidence type="ECO:0000313" key="3">
    <source>
        <dbReference type="Proteomes" id="UP001594351"/>
    </source>
</evidence>
<organism evidence="2 3">
    <name type="scientific">candidate division CSSED10-310 bacterium</name>
    <dbReference type="NCBI Taxonomy" id="2855610"/>
    <lineage>
        <taxon>Bacteria</taxon>
        <taxon>Bacteria division CSSED10-310</taxon>
    </lineage>
</organism>
<accession>A0ABV6Z5A3</accession>
<comment type="caution">
    <text evidence="2">The sequence shown here is derived from an EMBL/GenBank/DDBJ whole genome shotgun (WGS) entry which is preliminary data.</text>
</comment>
<sequence>MHLLEIQSEAEWQQLLDKFSAETGMPGAVYDIENNLILTTGERNTVCLDIRKNDNARATICSLSQNTLAQMARKSKLPVTDYCDAGFIKTVIPFFYGNEYLGGLTVCGDADPDSQIELPYIAEALNISLEELEKREVKENIFDKIEKTAVKYHQILTVLRI</sequence>
<gene>
    <name evidence="2" type="ORF">ACFL27_25885</name>
</gene>